<dbReference type="Proteomes" id="UP001302676">
    <property type="component" value="Unassembled WGS sequence"/>
</dbReference>
<comment type="caution">
    <text evidence="1">The sequence shown here is derived from an EMBL/GenBank/DDBJ whole genome shotgun (WGS) entry which is preliminary data.</text>
</comment>
<sequence>MAAPPPPRVGNLKVVKEERQGRDFITVELPIHSTRYRIIEAFIHSSLCLLETTKGRQSLAHVAERIIEERNRLNLTLSRFRQHTHLYRYPLKDMPMWIDRFLISMRNTFPPVWVSTRCEGEAMAVKDDQDWGDDMSTFIASDAGTLWLNEVLIDNMTEAFSLATPVGRESYELFKFQLIISVAHEIVHFLTSFLTGSCEPSTPPGVEALPYKVDGVGEAGRYWEDVFLGGFLECWSDPKHPLDLRQPGRPYLFESGPRTTARGIKVCPTYIAEILSGRE</sequence>
<dbReference type="GeneID" id="87815817"/>
<reference evidence="1" key="2">
    <citation type="submission" date="2023-05" db="EMBL/GenBank/DDBJ databases">
        <authorList>
            <consortium name="Lawrence Berkeley National Laboratory"/>
            <person name="Steindorff A."/>
            <person name="Hensen N."/>
            <person name="Bonometti L."/>
            <person name="Westerberg I."/>
            <person name="Brannstrom I.O."/>
            <person name="Guillou S."/>
            <person name="Cros-Aarteil S."/>
            <person name="Calhoun S."/>
            <person name="Haridas S."/>
            <person name="Kuo A."/>
            <person name="Mondo S."/>
            <person name="Pangilinan J."/>
            <person name="Riley R."/>
            <person name="Labutti K."/>
            <person name="Andreopoulos B."/>
            <person name="Lipzen A."/>
            <person name="Chen C."/>
            <person name="Yanf M."/>
            <person name="Daum C."/>
            <person name="Ng V."/>
            <person name="Clum A."/>
            <person name="Ohm R."/>
            <person name="Martin F."/>
            <person name="Silar P."/>
            <person name="Natvig D."/>
            <person name="Lalanne C."/>
            <person name="Gautier V."/>
            <person name="Ament-Velasquez S.L."/>
            <person name="Kruys A."/>
            <person name="Hutchinson M.I."/>
            <person name="Powell A.J."/>
            <person name="Barry K."/>
            <person name="Miller A.N."/>
            <person name="Grigoriev I.V."/>
            <person name="Debuchy R."/>
            <person name="Gladieux P."/>
            <person name="Thoren M.H."/>
            <person name="Johannesson H."/>
        </authorList>
    </citation>
    <scope>NUCLEOTIDE SEQUENCE</scope>
    <source>
        <strain evidence="1">CBS 141.50</strain>
    </source>
</reference>
<gene>
    <name evidence="1" type="ORF">C8A04DRAFT_24544</name>
</gene>
<protein>
    <submittedName>
        <fullName evidence="1">Uncharacterized protein</fullName>
    </submittedName>
</protein>
<name>A0AAN6VC15_9PEZI</name>
<reference evidence="1" key="1">
    <citation type="journal article" date="2023" name="Mol. Phylogenet. Evol.">
        <title>Genome-scale phylogeny and comparative genomics of the fungal order Sordariales.</title>
        <authorList>
            <person name="Hensen N."/>
            <person name="Bonometti L."/>
            <person name="Westerberg I."/>
            <person name="Brannstrom I.O."/>
            <person name="Guillou S."/>
            <person name="Cros-Aarteil S."/>
            <person name="Calhoun S."/>
            <person name="Haridas S."/>
            <person name="Kuo A."/>
            <person name="Mondo S."/>
            <person name="Pangilinan J."/>
            <person name="Riley R."/>
            <person name="LaButti K."/>
            <person name="Andreopoulos B."/>
            <person name="Lipzen A."/>
            <person name="Chen C."/>
            <person name="Yan M."/>
            <person name="Daum C."/>
            <person name="Ng V."/>
            <person name="Clum A."/>
            <person name="Steindorff A."/>
            <person name="Ohm R.A."/>
            <person name="Martin F."/>
            <person name="Silar P."/>
            <person name="Natvig D.O."/>
            <person name="Lalanne C."/>
            <person name="Gautier V."/>
            <person name="Ament-Velasquez S.L."/>
            <person name="Kruys A."/>
            <person name="Hutchinson M.I."/>
            <person name="Powell A.J."/>
            <person name="Barry K."/>
            <person name="Miller A.N."/>
            <person name="Grigoriev I.V."/>
            <person name="Debuchy R."/>
            <person name="Gladieux P."/>
            <person name="Hiltunen Thoren M."/>
            <person name="Johannesson H."/>
        </authorList>
    </citation>
    <scope>NUCLEOTIDE SEQUENCE</scope>
    <source>
        <strain evidence="1">CBS 141.50</strain>
    </source>
</reference>
<dbReference type="RefSeq" id="XP_062640672.1">
    <property type="nucleotide sequence ID" value="XM_062779204.1"/>
</dbReference>
<accession>A0AAN6VC15</accession>
<organism evidence="1 2">
    <name type="scientific">Dichotomopilus funicola</name>
    <dbReference type="NCBI Taxonomy" id="1934379"/>
    <lineage>
        <taxon>Eukaryota</taxon>
        <taxon>Fungi</taxon>
        <taxon>Dikarya</taxon>
        <taxon>Ascomycota</taxon>
        <taxon>Pezizomycotina</taxon>
        <taxon>Sordariomycetes</taxon>
        <taxon>Sordariomycetidae</taxon>
        <taxon>Sordariales</taxon>
        <taxon>Chaetomiaceae</taxon>
        <taxon>Dichotomopilus</taxon>
    </lineage>
</organism>
<dbReference type="EMBL" id="MU853556">
    <property type="protein sequence ID" value="KAK4147301.1"/>
    <property type="molecule type" value="Genomic_DNA"/>
</dbReference>
<proteinExistence type="predicted"/>
<evidence type="ECO:0000313" key="2">
    <source>
        <dbReference type="Proteomes" id="UP001302676"/>
    </source>
</evidence>
<keyword evidence="2" id="KW-1185">Reference proteome</keyword>
<dbReference type="AlphaFoldDB" id="A0AAN6VC15"/>
<evidence type="ECO:0000313" key="1">
    <source>
        <dbReference type="EMBL" id="KAK4147301.1"/>
    </source>
</evidence>